<keyword evidence="3" id="KW-1185">Reference proteome</keyword>
<dbReference type="EMBL" id="JABFTP020000186">
    <property type="protein sequence ID" value="KAL3289354.1"/>
    <property type="molecule type" value="Genomic_DNA"/>
</dbReference>
<gene>
    <name evidence="2" type="ORF">HHI36_022790</name>
</gene>
<dbReference type="Proteomes" id="UP001516400">
    <property type="component" value="Unassembled WGS sequence"/>
</dbReference>
<organism evidence="2 3">
    <name type="scientific">Cryptolaemus montrouzieri</name>
    <dbReference type="NCBI Taxonomy" id="559131"/>
    <lineage>
        <taxon>Eukaryota</taxon>
        <taxon>Metazoa</taxon>
        <taxon>Ecdysozoa</taxon>
        <taxon>Arthropoda</taxon>
        <taxon>Hexapoda</taxon>
        <taxon>Insecta</taxon>
        <taxon>Pterygota</taxon>
        <taxon>Neoptera</taxon>
        <taxon>Endopterygota</taxon>
        <taxon>Coleoptera</taxon>
        <taxon>Polyphaga</taxon>
        <taxon>Cucujiformia</taxon>
        <taxon>Coccinelloidea</taxon>
        <taxon>Coccinellidae</taxon>
        <taxon>Scymninae</taxon>
        <taxon>Scymnini</taxon>
        <taxon>Cryptolaemus</taxon>
    </lineage>
</organism>
<dbReference type="InterPro" id="IPR008993">
    <property type="entry name" value="TIMP-like_OB-fold"/>
</dbReference>
<protein>
    <submittedName>
        <fullName evidence="2">Uncharacterized protein</fullName>
    </submittedName>
</protein>
<evidence type="ECO:0000313" key="3">
    <source>
        <dbReference type="Proteomes" id="UP001516400"/>
    </source>
</evidence>
<keyword evidence="1" id="KW-0732">Signal</keyword>
<name>A0ABD2PED3_9CUCU</name>
<comment type="caution">
    <text evidence="2">The sequence shown here is derived from an EMBL/GenBank/DDBJ whole genome shotgun (WGS) entry which is preliminary data.</text>
</comment>
<accession>A0ABD2PED3</accession>
<feature type="chain" id="PRO_5044796662" evidence="1">
    <location>
        <begin position="28"/>
        <end position="204"/>
    </location>
</feature>
<feature type="signal peptide" evidence="1">
    <location>
        <begin position="1"/>
        <end position="27"/>
    </location>
</feature>
<proteinExistence type="predicted"/>
<sequence length="204" mass="23544">MSIIFGTFNRSLLLLWIILWNFHVLSARTFQSSSKILPKCKYDEDIIEGNKLFQSLSRAEFIFTGRVVSGIKNFNDSIIFDVFVQRCFKNSVNLRNNSHVSVLKHLTKEEGLTCRQIVRKKYTAIFVAVADKHFLADVELLITPLPVTLTNLDRVSIATKGQKCSHNETKRATHDKNRKRQLFSLFHPFSLIRKEKSSKEAVEK</sequence>
<reference evidence="2 3" key="1">
    <citation type="journal article" date="2021" name="BMC Biol.">
        <title>Horizontally acquired antibacterial genes associated with adaptive radiation of ladybird beetles.</title>
        <authorList>
            <person name="Li H.S."/>
            <person name="Tang X.F."/>
            <person name="Huang Y.H."/>
            <person name="Xu Z.Y."/>
            <person name="Chen M.L."/>
            <person name="Du X.Y."/>
            <person name="Qiu B.Y."/>
            <person name="Chen P.T."/>
            <person name="Zhang W."/>
            <person name="Slipinski A."/>
            <person name="Escalona H.E."/>
            <person name="Waterhouse R.M."/>
            <person name="Zwick A."/>
            <person name="Pang H."/>
        </authorList>
    </citation>
    <scope>NUCLEOTIDE SEQUENCE [LARGE SCALE GENOMIC DNA]</scope>
    <source>
        <strain evidence="2">SYSU2018</strain>
    </source>
</reference>
<dbReference type="AlphaFoldDB" id="A0ABD2PED3"/>
<dbReference type="Gene3D" id="2.40.50.120">
    <property type="match status" value="1"/>
</dbReference>
<evidence type="ECO:0000313" key="2">
    <source>
        <dbReference type="EMBL" id="KAL3289354.1"/>
    </source>
</evidence>
<evidence type="ECO:0000256" key="1">
    <source>
        <dbReference type="SAM" id="SignalP"/>
    </source>
</evidence>